<gene>
    <name evidence="1" type="ORF">M5X19_10995</name>
</gene>
<accession>A0ABT4GB68</accession>
<reference evidence="1 2" key="1">
    <citation type="submission" date="2022-05" db="EMBL/GenBank/DDBJ databases">
        <title>Genome Sequencing of Bee-Associated Microbes.</title>
        <authorList>
            <person name="Dunlap C."/>
        </authorList>
    </citation>
    <scope>NUCLEOTIDE SEQUENCE [LARGE SCALE GENOMIC DNA]</scope>
    <source>
        <strain evidence="1 2">NRRL B-14421</strain>
    </source>
</reference>
<evidence type="ECO:0000313" key="1">
    <source>
        <dbReference type="EMBL" id="MCY9693415.1"/>
    </source>
</evidence>
<dbReference type="EMBL" id="JAMDMX010000033">
    <property type="protein sequence ID" value="MCY9693415.1"/>
    <property type="molecule type" value="Genomic_DNA"/>
</dbReference>
<sequence>MSAAGRDCSDILLRIAAVQKALDSKLCG</sequence>
<comment type="caution">
    <text evidence="1">The sequence shown here is derived from an EMBL/GenBank/DDBJ whole genome shotgun (WGS) entry which is preliminary data.</text>
</comment>
<organism evidence="1 2">
    <name type="scientific">Paenibacillus alginolyticus</name>
    <dbReference type="NCBI Taxonomy" id="59839"/>
    <lineage>
        <taxon>Bacteria</taxon>
        <taxon>Bacillati</taxon>
        <taxon>Bacillota</taxon>
        <taxon>Bacilli</taxon>
        <taxon>Bacillales</taxon>
        <taxon>Paenibacillaceae</taxon>
        <taxon>Paenibacillus</taxon>
    </lineage>
</organism>
<evidence type="ECO:0000313" key="2">
    <source>
        <dbReference type="Proteomes" id="UP001527099"/>
    </source>
</evidence>
<dbReference type="Proteomes" id="UP001527099">
    <property type="component" value="Unassembled WGS sequence"/>
</dbReference>
<dbReference type="Pfam" id="PF02583">
    <property type="entry name" value="Trns_repr_metal"/>
    <property type="match status" value="1"/>
</dbReference>
<dbReference type="RefSeq" id="WP_268614988.1">
    <property type="nucleotide sequence ID" value="NZ_JAMDMX010000033.1"/>
</dbReference>
<keyword evidence="2" id="KW-1185">Reference proteome</keyword>
<protein>
    <submittedName>
        <fullName evidence="1">Metal-sensing transcriptional repressor</fullName>
    </submittedName>
</protein>
<dbReference type="InterPro" id="IPR003735">
    <property type="entry name" value="Metal_Tscrpt_repr"/>
</dbReference>
<name>A0ABT4GB68_9BACL</name>
<proteinExistence type="predicted"/>